<dbReference type="InParanoid" id="F4RTC7"/>
<evidence type="ECO:0000313" key="3">
    <source>
        <dbReference type="Proteomes" id="UP000001072"/>
    </source>
</evidence>
<dbReference type="RefSeq" id="XP_007412495.1">
    <property type="nucleotide sequence ID" value="XM_007412433.1"/>
</dbReference>
<name>F4RTC7_MELLP</name>
<protein>
    <recommendedName>
        <fullName evidence="4">Secreted protein</fullName>
    </recommendedName>
</protein>
<keyword evidence="1" id="KW-0732">Signal</keyword>
<dbReference type="PROSITE" id="PS51257">
    <property type="entry name" value="PROKAR_LIPOPROTEIN"/>
    <property type="match status" value="1"/>
</dbReference>
<proteinExistence type="predicted"/>
<dbReference type="KEGG" id="mlr:MELLADRAFT_64940"/>
<accession>F4RTC7</accession>
<dbReference type="OrthoDB" id="10503893at2759"/>
<gene>
    <name evidence="2" type="ORF">MELLADRAFT_64940</name>
</gene>
<dbReference type="VEuPathDB" id="FungiDB:MELLADRAFT_64940"/>
<dbReference type="AlphaFoldDB" id="F4RTC7"/>
<evidence type="ECO:0008006" key="4">
    <source>
        <dbReference type="Google" id="ProtNLM"/>
    </source>
</evidence>
<evidence type="ECO:0000256" key="1">
    <source>
        <dbReference type="SAM" id="SignalP"/>
    </source>
</evidence>
<keyword evidence="3" id="KW-1185">Reference proteome</keyword>
<feature type="chain" id="PRO_5003315523" description="Secreted protein" evidence="1">
    <location>
        <begin position="25"/>
        <end position="163"/>
    </location>
</feature>
<sequence>MLAFRPHYLILVVVLLSLASLSSACDTLKPIAFDKEILRFVKTLEAIYVDLKELKDMKKDKNVPKTVLDVAMKGYCQLVTLNYSRGQIMSVALPFVGVSPKSIVKAFTMLDKTYQEFNKKDALAAVDSAESFAVGMIKSIDGIKKYTDKLRKAKIDTKKILHL</sequence>
<reference evidence="3" key="1">
    <citation type="journal article" date="2011" name="Proc. Natl. Acad. Sci. U.S.A.">
        <title>Obligate biotrophy features unraveled by the genomic analysis of rust fungi.</title>
        <authorList>
            <person name="Duplessis S."/>
            <person name="Cuomo C.A."/>
            <person name="Lin Y.-C."/>
            <person name="Aerts A."/>
            <person name="Tisserant E."/>
            <person name="Veneault-Fourrey C."/>
            <person name="Joly D.L."/>
            <person name="Hacquard S."/>
            <person name="Amselem J."/>
            <person name="Cantarel B.L."/>
            <person name="Chiu R."/>
            <person name="Coutinho P.M."/>
            <person name="Feau N."/>
            <person name="Field M."/>
            <person name="Frey P."/>
            <person name="Gelhaye E."/>
            <person name="Goldberg J."/>
            <person name="Grabherr M.G."/>
            <person name="Kodira C.D."/>
            <person name="Kohler A."/>
            <person name="Kuees U."/>
            <person name="Lindquist E.A."/>
            <person name="Lucas S.M."/>
            <person name="Mago R."/>
            <person name="Mauceli E."/>
            <person name="Morin E."/>
            <person name="Murat C."/>
            <person name="Pangilinan J.L."/>
            <person name="Park R."/>
            <person name="Pearson M."/>
            <person name="Quesneville H."/>
            <person name="Rouhier N."/>
            <person name="Sakthikumar S."/>
            <person name="Salamov A.A."/>
            <person name="Schmutz J."/>
            <person name="Selles B."/>
            <person name="Shapiro H."/>
            <person name="Tanguay P."/>
            <person name="Tuskan G.A."/>
            <person name="Henrissat B."/>
            <person name="Van de Peer Y."/>
            <person name="Rouze P."/>
            <person name="Ellis J.G."/>
            <person name="Dodds P.N."/>
            <person name="Schein J.E."/>
            <person name="Zhong S."/>
            <person name="Hamelin R.C."/>
            <person name="Grigoriev I.V."/>
            <person name="Szabo L.J."/>
            <person name="Martin F."/>
        </authorList>
    </citation>
    <scope>NUCLEOTIDE SEQUENCE [LARGE SCALE GENOMIC DNA]</scope>
    <source>
        <strain evidence="3">98AG31 / pathotype 3-4-7</strain>
    </source>
</reference>
<feature type="signal peptide" evidence="1">
    <location>
        <begin position="1"/>
        <end position="24"/>
    </location>
</feature>
<dbReference type="HOGENOM" id="CLU_1627452_0_0_1"/>
<evidence type="ECO:0000313" key="2">
    <source>
        <dbReference type="EMBL" id="EGG04366.1"/>
    </source>
</evidence>
<dbReference type="EMBL" id="GL883119">
    <property type="protein sequence ID" value="EGG04366.1"/>
    <property type="molecule type" value="Genomic_DNA"/>
</dbReference>
<dbReference type="Proteomes" id="UP000001072">
    <property type="component" value="Unassembled WGS sequence"/>
</dbReference>
<dbReference type="GeneID" id="18930343"/>
<organism evidence="3">
    <name type="scientific">Melampsora larici-populina (strain 98AG31 / pathotype 3-4-7)</name>
    <name type="common">Poplar leaf rust fungus</name>
    <dbReference type="NCBI Taxonomy" id="747676"/>
    <lineage>
        <taxon>Eukaryota</taxon>
        <taxon>Fungi</taxon>
        <taxon>Dikarya</taxon>
        <taxon>Basidiomycota</taxon>
        <taxon>Pucciniomycotina</taxon>
        <taxon>Pucciniomycetes</taxon>
        <taxon>Pucciniales</taxon>
        <taxon>Melampsoraceae</taxon>
        <taxon>Melampsora</taxon>
    </lineage>
</organism>